<protein>
    <recommendedName>
        <fullName evidence="4">Glutamate--ammonia ligase</fullName>
    </recommendedName>
</protein>
<feature type="domain" description="GS beta-grasp" evidence="5">
    <location>
        <begin position="1"/>
        <end position="74"/>
    </location>
</feature>
<dbReference type="InterPro" id="IPR014746">
    <property type="entry name" value="Gln_synth/guanido_kin_cat_dom"/>
</dbReference>
<dbReference type="PANTHER" id="PTHR43407:SF1">
    <property type="entry name" value="LENGSIN"/>
    <property type="match status" value="1"/>
</dbReference>
<reference evidence="7" key="1">
    <citation type="journal article" date="2014" name="Front. Microbiol.">
        <title>High frequency of phylogenetically diverse reductive dehalogenase-homologous genes in deep subseafloor sedimentary metagenomes.</title>
        <authorList>
            <person name="Kawai M."/>
            <person name="Futagami T."/>
            <person name="Toyoda A."/>
            <person name="Takaki Y."/>
            <person name="Nishi S."/>
            <person name="Hori S."/>
            <person name="Arai W."/>
            <person name="Tsubouchi T."/>
            <person name="Morono Y."/>
            <person name="Uchiyama I."/>
            <person name="Ito T."/>
            <person name="Fujiyama A."/>
            <person name="Inagaki F."/>
            <person name="Takami H."/>
        </authorList>
    </citation>
    <scope>NUCLEOTIDE SEQUENCE</scope>
    <source>
        <strain evidence="7">Expedition CK06-06</strain>
    </source>
</reference>
<comment type="similarity">
    <text evidence="2">Belongs to the glutamine synthetase family.</text>
</comment>
<proteinExistence type="inferred from homology"/>
<dbReference type="Gene3D" id="3.10.20.70">
    <property type="entry name" value="Glutamine synthetase, N-terminal domain"/>
    <property type="match status" value="1"/>
</dbReference>
<keyword evidence="3" id="KW-0963">Cytoplasm</keyword>
<evidence type="ECO:0000259" key="6">
    <source>
        <dbReference type="PROSITE" id="PS51987"/>
    </source>
</evidence>
<feature type="domain" description="GS catalytic" evidence="6">
    <location>
        <begin position="81"/>
        <end position="251"/>
    </location>
</feature>
<dbReference type="InterPro" id="IPR008147">
    <property type="entry name" value="Gln_synt_N"/>
</dbReference>
<evidence type="ECO:0000256" key="3">
    <source>
        <dbReference type="ARBA" id="ARBA00022490"/>
    </source>
</evidence>
<gene>
    <name evidence="7" type="ORF">S01H1_64775</name>
</gene>
<dbReference type="SMART" id="SM01230">
    <property type="entry name" value="Gln-synt_C"/>
    <property type="match status" value="1"/>
</dbReference>
<accession>X0Y4K7</accession>
<comment type="subcellular location">
    <subcellularLocation>
        <location evidence="1">Cytoplasm</location>
    </subcellularLocation>
</comment>
<evidence type="ECO:0000259" key="5">
    <source>
        <dbReference type="PROSITE" id="PS51986"/>
    </source>
</evidence>
<dbReference type="Pfam" id="PF03951">
    <property type="entry name" value="Gln-synt_N"/>
    <property type="match status" value="1"/>
</dbReference>
<dbReference type="InterPro" id="IPR008146">
    <property type="entry name" value="Gln_synth_cat_dom"/>
</dbReference>
<dbReference type="PROSITE" id="PS51987">
    <property type="entry name" value="GS_CATALYTIC"/>
    <property type="match status" value="1"/>
</dbReference>
<dbReference type="GO" id="GO:0006542">
    <property type="term" value="P:glutamine biosynthetic process"/>
    <property type="evidence" value="ECO:0007669"/>
    <property type="project" value="InterPro"/>
</dbReference>
<dbReference type="PROSITE" id="PS51986">
    <property type="entry name" value="GS_BETA_GRASP"/>
    <property type="match status" value="1"/>
</dbReference>
<dbReference type="PROSITE" id="PS00181">
    <property type="entry name" value="GLNA_ATP"/>
    <property type="match status" value="1"/>
</dbReference>
<dbReference type="SUPFAM" id="SSF55931">
    <property type="entry name" value="Glutamine synthetase/guanido kinase"/>
    <property type="match status" value="1"/>
</dbReference>
<feature type="non-terminal residue" evidence="7">
    <location>
        <position position="251"/>
    </location>
</feature>
<dbReference type="SUPFAM" id="SSF54368">
    <property type="entry name" value="Glutamine synthetase, N-terminal domain"/>
    <property type="match status" value="1"/>
</dbReference>
<dbReference type="GO" id="GO:0016020">
    <property type="term" value="C:membrane"/>
    <property type="evidence" value="ECO:0007669"/>
    <property type="project" value="TreeGrafter"/>
</dbReference>
<name>X0Y4K7_9ZZZZ</name>
<evidence type="ECO:0000256" key="4">
    <source>
        <dbReference type="ARBA" id="ARBA00030668"/>
    </source>
</evidence>
<organism evidence="7">
    <name type="scientific">marine sediment metagenome</name>
    <dbReference type="NCBI Taxonomy" id="412755"/>
    <lineage>
        <taxon>unclassified sequences</taxon>
        <taxon>metagenomes</taxon>
        <taxon>ecological metagenomes</taxon>
    </lineage>
</organism>
<evidence type="ECO:0000313" key="7">
    <source>
        <dbReference type="EMBL" id="GAG31781.1"/>
    </source>
</evidence>
<dbReference type="InterPro" id="IPR036651">
    <property type="entry name" value="Gln_synt_N_sf"/>
</dbReference>
<evidence type="ECO:0000256" key="2">
    <source>
        <dbReference type="ARBA" id="ARBA00009897"/>
    </source>
</evidence>
<feature type="non-terminal residue" evidence="7">
    <location>
        <position position="1"/>
    </location>
</feature>
<dbReference type="GO" id="GO:0004356">
    <property type="term" value="F:glutamine synthetase activity"/>
    <property type="evidence" value="ECO:0007669"/>
    <property type="project" value="InterPro"/>
</dbReference>
<dbReference type="PANTHER" id="PTHR43407">
    <property type="entry name" value="GLUTAMINE SYNTHETASE"/>
    <property type="match status" value="1"/>
</dbReference>
<dbReference type="Pfam" id="PF00120">
    <property type="entry name" value="Gln-synt_C"/>
    <property type="match status" value="1"/>
</dbReference>
<sequence>VLGVLRGMTITRSEIEDVFVNGQGFDGSSIEGFVRIEESDLMAHPDLSTFTIFPWAVNSEQIASVFCDIKTPHGEPYEGDPRYILRRMVERLAAEGFTAYMGPEIEYFYFKSSTTPEIMDRGGYFEYSTVEETTHLRKSAVGALEDIGIPVECSHHEVAPSQHEIDLKYQEALKMADFAMLYRLVVKEKALSRGYYATFMPKPIFGVNGSGMHTHQSLFKEDKNTFFDASDPYHLSDTAKKYIAGLLVHVK</sequence>
<evidence type="ECO:0000256" key="1">
    <source>
        <dbReference type="ARBA" id="ARBA00004496"/>
    </source>
</evidence>
<dbReference type="Gene3D" id="3.30.590.10">
    <property type="entry name" value="Glutamine synthetase/guanido kinase, catalytic domain"/>
    <property type="match status" value="1"/>
</dbReference>
<dbReference type="InterPro" id="IPR027303">
    <property type="entry name" value="Gln_synth_gly_rich_site"/>
</dbReference>
<dbReference type="AlphaFoldDB" id="X0Y4K7"/>
<comment type="caution">
    <text evidence="7">The sequence shown here is derived from an EMBL/GenBank/DDBJ whole genome shotgun (WGS) entry which is preliminary data.</text>
</comment>
<dbReference type="EMBL" id="BARS01042715">
    <property type="protein sequence ID" value="GAG31781.1"/>
    <property type="molecule type" value="Genomic_DNA"/>
</dbReference>
<dbReference type="GO" id="GO:0005737">
    <property type="term" value="C:cytoplasm"/>
    <property type="evidence" value="ECO:0007669"/>
    <property type="project" value="UniProtKB-SubCell"/>
</dbReference>